<proteinExistence type="predicted"/>
<reference evidence="1 2" key="1">
    <citation type="journal article" date="2024" name="G3 (Bethesda)">
        <title>Genome assembly of Hibiscus sabdariffa L. provides insights into metabolisms of medicinal natural products.</title>
        <authorList>
            <person name="Kim T."/>
        </authorList>
    </citation>
    <scope>NUCLEOTIDE SEQUENCE [LARGE SCALE GENOMIC DNA]</scope>
    <source>
        <strain evidence="1">TK-2024</strain>
        <tissue evidence="1">Old leaves</tissue>
    </source>
</reference>
<organism evidence="1 2">
    <name type="scientific">Hibiscus sabdariffa</name>
    <name type="common">roselle</name>
    <dbReference type="NCBI Taxonomy" id="183260"/>
    <lineage>
        <taxon>Eukaryota</taxon>
        <taxon>Viridiplantae</taxon>
        <taxon>Streptophyta</taxon>
        <taxon>Embryophyta</taxon>
        <taxon>Tracheophyta</taxon>
        <taxon>Spermatophyta</taxon>
        <taxon>Magnoliopsida</taxon>
        <taxon>eudicotyledons</taxon>
        <taxon>Gunneridae</taxon>
        <taxon>Pentapetalae</taxon>
        <taxon>rosids</taxon>
        <taxon>malvids</taxon>
        <taxon>Malvales</taxon>
        <taxon>Malvaceae</taxon>
        <taxon>Malvoideae</taxon>
        <taxon>Hibiscus</taxon>
    </lineage>
</organism>
<accession>A0ABR2TDJ2</accession>
<evidence type="ECO:0000313" key="2">
    <source>
        <dbReference type="Proteomes" id="UP001396334"/>
    </source>
</evidence>
<comment type="caution">
    <text evidence="1">The sequence shown here is derived from an EMBL/GenBank/DDBJ whole genome shotgun (WGS) entry which is preliminary data.</text>
</comment>
<keyword evidence="2" id="KW-1185">Reference proteome</keyword>
<name>A0ABR2TDJ2_9ROSI</name>
<gene>
    <name evidence="1" type="ORF">V6N11_077342</name>
</gene>
<protein>
    <recommendedName>
        <fullName evidence="3">RNase H type-1 domain-containing protein</fullName>
    </recommendedName>
</protein>
<dbReference type="EMBL" id="JBBPBN010000006">
    <property type="protein sequence ID" value="KAK9035299.1"/>
    <property type="molecule type" value="Genomic_DNA"/>
</dbReference>
<sequence length="108" mass="12469">MRALQSLTKKQGVKLCMVRSVHRDHGTRGLVLHIKELCNRNWMITFNHVCRKGNFVADRMTRLVVMDDLDVWTFDDPSSLVIGLVLLEMGVPSKFVHRLVRMVFIFGS</sequence>
<evidence type="ECO:0000313" key="1">
    <source>
        <dbReference type="EMBL" id="KAK9035299.1"/>
    </source>
</evidence>
<evidence type="ECO:0008006" key="3">
    <source>
        <dbReference type="Google" id="ProtNLM"/>
    </source>
</evidence>
<dbReference type="Proteomes" id="UP001396334">
    <property type="component" value="Unassembled WGS sequence"/>
</dbReference>